<dbReference type="Gene3D" id="3.40.50.2020">
    <property type="match status" value="1"/>
</dbReference>
<dbReference type="eggNOG" id="arCOG00031">
    <property type="taxonomic scope" value="Archaea"/>
</dbReference>
<keyword evidence="4" id="KW-0328">Glycosyltransferase</keyword>
<dbReference type="Pfam" id="PF00156">
    <property type="entry name" value="Pribosyltran"/>
    <property type="match status" value="1"/>
</dbReference>
<evidence type="ECO:0000313" key="4">
    <source>
        <dbReference type="EMBL" id="ADV65518.1"/>
    </source>
</evidence>
<dbReference type="InterPro" id="IPR029057">
    <property type="entry name" value="PRTase-like"/>
</dbReference>
<dbReference type="Proteomes" id="UP000001068">
    <property type="component" value="Chromosome"/>
</dbReference>
<dbReference type="PANTHER" id="PTHR43864">
    <property type="entry name" value="HYPOXANTHINE/GUANINE PHOSPHORIBOSYLTRANSFERASE"/>
    <property type="match status" value="1"/>
</dbReference>
<dbReference type="InterPro" id="IPR050118">
    <property type="entry name" value="Pur/Pyrimidine_PRTase"/>
</dbReference>
<dbReference type="STRING" id="765177.Desmu_1222"/>
<dbReference type="KEGG" id="dmu:Desmu_1222"/>
<dbReference type="GO" id="GO:0006166">
    <property type="term" value="P:purine ribonucleoside salvage"/>
    <property type="evidence" value="ECO:0007669"/>
    <property type="project" value="UniProtKB-KW"/>
</dbReference>
<feature type="domain" description="Phosphoribosyltransferase" evidence="3">
    <location>
        <begin position="152"/>
        <end position="258"/>
    </location>
</feature>
<dbReference type="AlphaFoldDB" id="E8R753"/>
<keyword evidence="2" id="KW-0660">Purine salvage</keyword>
<reference evidence="4 5" key="2">
    <citation type="journal article" date="2011" name="Stand. Genomic Sci.">
        <title>Complete genome sequence of Desulfurococcus mucosus type strain (O7/1).</title>
        <authorList>
            <person name="Wirth R."/>
            <person name="Chertkov O."/>
            <person name="Held B."/>
            <person name="Lapidus A."/>
            <person name="Nolan M."/>
            <person name="Lucas S."/>
            <person name="Hammon N."/>
            <person name="Deshpande S."/>
            <person name="Cheng J.F."/>
            <person name="Tapia R."/>
            <person name="Han C."/>
            <person name="Goodwin L."/>
            <person name="Pitluck S."/>
            <person name="Liolios K."/>
            <person name="Ioanna P."/>
            <person name="Ivanova N."/>
            <person name="Mavromatis K."/>
            <person name="Mikhailova N."/>
            <person name="Pati A."/>
            <person name="Chen A."/>
            <person name="Palaniappan K."/>
            <person name="Land M."/>
            <person name="Hauser L."/>
            <person name="Chang Y.J."/>
            <person name="Jeffries C.D."/>
            <person name="Bilek Y."/>
            <person name="Hader T."/>
            <person name="Rohde M."/>
            <person name="Spring S."/>
            <person name="Sikorski J."/>
            <person name="Goker M."/>
            <person name="Woyke T."/>
            <person name="Bristow J."/>
            <person name="Eisen J.A."/>
            <person name="Markowitz V."/>
            <person name="Hugenholtz P."/>
            <person name="Kyrpides N.C."/>
            <person name="Klenk H.P."/>
        </authorList>
    </citation>
    <scope>NUCLEOTIDE SEQUENCE [LARGE SCALE GENOMIC DNA]</scope>
    <source>
        <strain evidence="5">ATCC 35584 / DSM 2162 / JCM 9187 / O7/1</strain>
    </source>
</reference>
<evidence type="ECO:0000313" key="5">
    <source>
        <dbReference type="Proteomes" id="UP000001068"/>
    </source>
</evidence>
<keyword evidence="1 4" id="KW-0808">Transferase</keyword>
<proteinExistence type="predicted"/>
<evidence type="ECO:0000259" key="3">
    <source>
        <dbReference type="Pfam" id="PF00156"/>
    </source>
</evidence>
<dbReference type="EMBL" id="CP002363">
    <property type="protein sequence ID" value="ADV65518.1"/>
    <property type="molecule type" value="Genomic_DNA"/>
</dbReference>
<evidence type="ECO:0000256" key="2">
    <source>
        <dbReference type="ARBA" id="ARBA00022726"/>
    </source>
</evidence>
<protein>
    <submittedName>
        <fullName evidence="4">Phosphoribosyltransferase</fullName>
    </submittedName>
</protein>
<dbReference type="PANTHER" id="PTHR43864:SF1">
    <property type="entry name" value="XANTHINE PHOSPHORIBOSYLTRANSFERASE"/>
    <property type="match status" value="1"/>
</dbReference>
<dbReference type="CDD" id="cd06223">
    <property type="entry name" value="PRTases_typeI"/>
    <property type="match status" value="1"/>
</dbReference>
<reference evidence="5" key="1">
    <citation type="submission" date="2010-11" db="EMBL/GenBank/DDBJ databases">
        <title>The complete genome of Desulfurococcus mucosus DSM 2162.</title>
        <authorList>
            <consortium name="US DOE Joint Genome Institute (JGI-PGF)"/>
            <person name="Lucas S."/>
            <person name="Copeland A."/>
            <person name="Lapidus A."/>
            <person name="Bruce D."/>
            <person name="Goodwin L."/>
            <person name="Pitluck S."/>
            <person name="Kyrpides N."/>
            <person name="Mavromatis K."/>
            <person name="Pagani I."/>
            <person name="Ivanova N."/>
            <person name="Ovchinnikova G."/>
            <person name="Chertkov O."/>
            <person name="Held B."/>
            <person name="Brettin T."/>
            <person name="Detter J.C."/>
            <person name="Tapia R."/>
            <person name="Han C."/>
            <person name="Land M."/>
            <person name="Hauser L."/>
            <person name="Markowitz V."/>
            <person name="Cheng J.-F."/>
            <person name="Hugenholtz P."/>
            <person name="Woyke T."/>
            <person name="Wu D."/>
            <person name="Wirth R."/>
            <person name="Bilek Y."/>
            <person name="Hader T."/>
            <person name="Klenk H.-P."/>
            <person name="Eisen J.A."/>
        </authorList>
    </citation>
    <scope>NUCLEOTIDE SEQUENCE [LARGE SCALE GENOMIC DNA]</scope>
    <source>
        <strain evidence="5">ATCC 35584 / DSM 2162 / JCM 9187 / O7/1</strain>
    </source>
</reference>
<dbReference type="SUPFAM" id="SSF53271">
    <property type="entry name" value="PRTase-like"/>
    <property type="match status" value="1"/>
</dbReference>
<organism evidence="4 5">
    <name type="scientific">Desulfurococcus mucosus (strain ATCC 35584 / DSM 2162 / JCM 9187 / O7/1)</name>
    <dbReference type="NCBI Taxonomy" id="765177"/>
    <lineage>
        <taxon>Archaea</taxon>
        <taxon>Thermoproteota</taxon>
        <taxon>Thermoprotei</taxon>
        <taxon>Desulfurococcales</taxon>
        <taxon>Desulfurococcaceae</taxon>
        <taxon>Desulfurococcus</taxon>
    </lineage>
</organism>
<dbReference type="HOGENOM" id="CLU_086256_1_0_2"/>
<accession>E8R753</accession>
<dbReference type="GO" id="GO:0016757">
    <property type="term" value="F:glycosyltransferase activity"/>
    <property type="evidence" value="ECO:0007669"/>
    <property type="project" value="UniProtKB-KW"/>
</dbReference>
<evidence type="ECO:0000256" key="1">
    <source>
        <dbReference type="ARBA" id="ARBA00022679"/>
    </source>
</evidence>
<dbReference type="InterPro" id="IPR000836">
    <property type="entry name" value="PRTase_dom"/>
</dbReference>
<name>E8R753_DESM0</name>
<gene>
    <name evidence="4" type="ordered locus">Desmu_1222</name>
</gene>
<keyword evidence="5" id="KW-1185">Reference proteome</keyword>
<sequence>MIHDSGTVTHVFRVRGGRVLVVKKPSEAEVKAFAQRLMETHSRSKADRTKMRLMASEILRLLKPSLSYRDLYEITGIPESVLCRYARGSIIPSFEQAAQILSRIALSIDLSYLLRDLVEKEKSPIIDLLRVLKDPYVARLLSIILVLELTGKEVSKIIATAEAVLPLATMLSLEFNAPIILVKRKSYPGVQYYSTSFMKSPKDVETLYLDRDLLSRRDKVLVLSDVVYSGRTLEAVLELLSKSRAEITDIIVVLGLGDMWRERLEEYNVKVLTVIPFTI</sequence>